<reference evidence="2 3" key="1">
    <citation type="submission" date="2024-09" db="EMBL/GenBank/DDBJ databases">
        <authorList>
            <person name="Sun Q."/>
            <person name="Mori K."/>
        </authorList>
    </citation>
    <scope>NUCLEOTIDE SEQUENCE [LARGE SCALE GENOMIC DNA]</scope>
    <source>
        <strain evidence="2 3">JCM 13503</strain>
    </source>
</reference>
<protein>
    <submittedName>
        <fullName evidence="2">Nuclear transport factor 2 family protein</fullName>
    </submittedName>
</protein>
<dbReference type="EMBL" id="JBHLYR010000052">
    <property type="protein sequence ID" value="MFB9993635.1"/>
    <property type="molecule type" value="Genomic_DNA"/>
</dbReference>
<gene>
    <name evidence="2" type="ORF">ACFFLM_16860</name>
</gene>
<dbReference type="Pfam" id="PF12680">
    <property type="entry name" value="SnoaL_2"/>
    <property type="match status" value="1"/>
</dbReference>
<name>A0ABV6B3V0_9DEIO</name>
<comment type="caution">
    <text evidence="2">The sequence shown here is derived from an EMBL/GenBank/DDBJ whole genome shotgun (WGS) entry which is preliminary data.</text>
</comment>
<dbReference type="RefSeq" id="WP_380012857.1">
    <property type="nucleotide sequence ID" value="NZ_JBHLYR010000052.1"/>
</dbReference>
<sequence length="142" mass="15515">MTQADSAPTPNEASTLTEQFMQALQTTEQTGDVEPLVALFAEDSSLNNLTTQTWTGQDGAREFWTAYLSNFEQIRSEFTHHLEASGTGLMEWEATGQLKGGSDLAYRGVSIIEISGTQVSAFRTYYDSAAFVNTGVAEVRSE</sequence>
<feature type="domain" description="SnoaL-like" evidence="1">
    <location>
        <begin position="20"/>
        <end position="117"/>
    </location>
</feature>
<dbReference type="InterPro" id="IPR037401">
    <property type="entry name" value="SnoaL-like"/>
</dbReference>
<organism evidence="2 3">
    <name type="scientific">Deinococcus oregonensis</name>
    <dbReference type="NCBI Taxonomy" id="1805970"/>
    <lineage>
        <taxon>Bacteria</taxon>
        <taxon>Thermotogati</taxon>
        <taxon>Deinococcota</taxon>
        <taxon>Deinococci</taxon>
        <taxon>Deinococcales</taxon>
        <taxon>Deinococcaceae</taxon>
        <taxon>Deinococcus</taxon>
    </lineage>
</organism>
<dbReference type="SUPFAM" id="SSF54427">
    <property type="entry name" value="NTF2-like"/>
    <property type="match status" value="1"/>
</dbReference>
<dbReference type="Proteomes" id="UP001589733">
    <property type="component" value="Unassembled WGS sequence"/>
</dbReference>
<dbReference type="InterPro" id="IPR032710">
    <property type="entry name" value="NTF2-like_dom_sf"/>
</dbReference>
<evidence type="ECO:0000259" key="1">
    <source>
        <dbReference type="Pfam" id="PF12680"/>
    </source>
</evidence>
<keyword evidence="3" id="KW-1185">Reference proteome</keyword>
<proteinExistence type="predicted"/>
<dbReference type="Gene3D" id="3.10.450.50">
    <property type="match status" value="1"/>
</dbReference>
<evidence type="ECO:0000313" key="3">
    <source>
        <dbReference type="Proteomes" id="UP001589733"/>
    </source>
</evidence>
<accession>A0ABV6B3V0</accession>
<evidence type="ECO:0000313" key="2">
    <source>
        <dbReference type="EMBL" id="MFB9993635.1"/>
    </source>
</evidence>